<evidence type="ECO:0000256" key="1">
    <source>
        <dbReference type="ARBA" id="ARBA00001933"/>
    </source>
</evidence>
<dbReference type="InterPro" id="IPR015422">
    <property type="entry name" value="PyrdxlP-dep_Trfase_small"/>
</dbReference>
<dbReference type="EMBL" id="JAKRYL010000029">
    <property type="protein sequence ID" value="MCL7749473.1"/>
    <property type="molecule type" value="Genomic_DNA"/>
</dbReference>
<evidence type="ECO:0000256" key="8">
    <source>
        <dbReference type="PIRSR" id="PIRSR000524-1"/>
    </source>
</evidence>
<proteinExistence type="inferred from homology"/>
<evidence type="ECO:0000313" key="11">
    <source>
        <dbReference type="EMBL" id="MCL7749473.1"/>
    </source>
</evidence>
<dbReference type="SUPFAM" id="SSF53383">
    <property type="entry name" value="PLP-dependent transferases"/>
    <property type="match status" value="1"/>
</dbReference>
<dbReference type="Gene3D" id="3.40.640.10">
    <property type="entry name" value="Type I PLP-dependent aspartate aminotransferase-like (Major domain)"/>
    <property type="match status" value="1"/>
</dbReference>
<comment type="similarity">
    <text evidence="7">Belongs to the class-V pyridoxal-phosphate-dependent aminotransferase family. PhnW subfamily.</text>
</comment>
<feature type="domain" description="Aminotransferase class V" evidence="10">
    <location>
        <begin position="46"/>
        <end position="292"/>
    </location>
</feature>
<name>A0A9X2CWC0_9BACI</name>
<dbReference type="InterPro" id="IPR024169">
    <property type="entry name" value="SP_NH2Trfase/AEP_transaminase"/>
</dbReference>
<dbReference type="EC" id="2.6.1.37" evidence="7"/>
<gene>
    <name evidence="7" type="primary">phnW</name>
    <name evidence="11" type="ORF">MF646_20335</name>
</gene>
<dbReference type="NCBIfam" id="TIGR03301">
    <property type="entry name" value="PhnW-AepZ"/>
    <property type="match status" value="1"/>
</dbReference>
<dbReference type="Gene3D" id="3.90.1150.10">
    <property type="entry name" value="Aspartate Aminotransferase, domain 1"/>
    <property type="match status" value="1"/>
</dbReference>
<dbReference type="PANTHER" id="PTHR42778:SF1">
    <property type="entry name" value="2-AMINOETHYLPHOSPHONATE--PYRUVATE TRANSAMINASE"/>
    <property type="match status" value="1"/>
</dbReference>
<feature type="binding site" evidence="8">
    <location>
        <position position="341"/>
    </location>
    <ligand>
        <name>substrate</name>
    </ligand>
</feature>
<evidence type="ECO:0000256" key="4">
    <source>
        <dbReference type="ARBA" id="ARBA00022898"/>
    </source>
</evidence>
<comment type="caution">
    <text evidence="11">The sequence shown here is derived from an EMBL/GenBank/DDBJ whole genome shotgun (WGS) entry which is preliminary data.</text>
</comment>
<evidence type="ECO:0000256" key="5">
    <source>
        <dbReference type="ARBA" id="ARBA00023317"/>
    </source>
</evidence>
<dbReference type="Pfam" id="PF00266">
    <property type="entry name" value="Aminotran_5"/>
    <property type="match status" value="1"/>
</dbReference>
<feature type="modified residue" description="N6-(pyridoxal phosphate)lysine" evidence="7 9">
    <location>
        <position position="196"/>
    </location>
</feature>
<dbReference type="InterPro" id="IPR000192">
    <property type="entry name" value="Aminotrans_V_dom"/>
</dbReference>
<comment type="cofactor">
    <cofactor evidence="1 7 9">
        <name>pyridoxal 5'-phosphate</name>
        <dbReference type="ChEBI" id="CHEBI:597326"/>
    </cofactor>
</comment>
<dbReference type="InterPro" id="IPR015421">
    <property type="entry name" value="PyrdxlP-dep_Trfase_major"/>
</dbReference>
<comment type="catalytic activity">
    <reaction evidence="6 7">
        <text>(2-aminoethyl)phosphonate + pyruvate = phosphonoacetaldehyde + L-alanine</text>
        <dbReference type="Rhea" id="RHEA:17021"/>
        <dbReference type="ChEBI" id="CHEBI:15361"/>
        <dbReference type="ChEBI" id="CHEBI:57418"/>
        <dbReference type="ChEBI" id="CHEBI:57972"/>
        <dbReference type="ChEBI" id="CHEBI:58383"/>
        <dbReference type="EC" id="2.6.1.37"/>
    </reaction>
</comment>
<dbReference type="Proteomes" id="UP001139150">
    <property type="component" value="Unassembled WGS sequence"/>
</dbReference>
<evidence type="ECO:0000256" key="7">
    <source>
        <dbReference type="HAMAP-Rule" id="MF_01376"/>
    </source>
</evidence>
<sequence>MNHVKRNILLNPGPATTTDSVKWAQVVPDICPREAEFGNVMKFISKELTNIVTNKHQYSTILFGGSGTAAVESILSSVIDSGDTVLIIDNGAYGKRMCEIAKVYGLNSLEYQSPSDDGIDLDALETVIRESSQKVTHLAVVHHETTTGLLNDIETIGSICKRYNIEMIVDAMSSFAAIPIDMDKMNIHFLAASSNKNIQGMAGVSFVIANNLSLESIKDIPPKNYYLNLYDQYQYFTKTSQLRFTPPVQTLYALQQAIIELNQEGIEERYKRYSESWNTLINGISKLGLRFMIPKKYHSRLITAIYEPDCSQYDFTEMHDYFYQQNFTIYPGKLNKFNTFRIANIGEICHKDIKEFLRLLENYLKNIGYLEES</sequence>
<dbReference type="NCBIfam" id="NF010006">
    <property type="entry name" value="PRK13479.1"/>
    <property type="match status" value="1"/>
</dbReference>
<dbReference type="GO" id="GO:0047304">
    <property type="term" value="F:2-aminoethylphosphonate-pyruvate transaminase activity"/>
    <property type="evidence" value="ECO:0007669"/>
    <property type="project" value="UniProtKB-UniRule"/>
</dbReference>
<dbReference type="InterPro" id="IPR012703">
    <property type="entry name" value="NH2EtPonate_pyrv_transaminase"/>
</dbReference>
<evidence type="ECO:0000256" key="2">
    <source>
        <dbReference type="ARBA" id="ARBA00022576"/>
    </source>
</evidence>
<dbReference type="PIRSF" id="PIRSF000524">
    <property type="entry name" value="SPT"/>
    <property type="match status" value="1"/>
</dbReference>
<keyword evidence="4 7" id="KW-0663">Pyridoxal phosphate</keyword>
<dbReference type="InterPro" id="IPR015424">
    <property type="entry name" value="PyrdxlP-dep_Trfase"/>
</dbReference>
<evidence type="ECO:0000313" key="12">
    <source>
        <dbReference type="Proteomes" id="UP001139150"/>
    </source>
</evidence>
<evidence type="ECO:0000256" key="6">
    <source>
        <dbReference type="ARBA" id="ARBA00049460"/>
    </source>
</evidence>
<comment type="function">
    <text evidence="7">Involved in phosphonate degradation.</text>
</comment>
<accession>A0A9X2CWC0</accession>
<keyword evidence="12" id="KW-1185">Reference proteome</keyword>
<comment type="subunit">
    <text evidence="7">Homodimer.</text>
</comment>
<dbReference type="GO" id="GO:0019700">
    <property type="term" value="P:organic phosphonate catabolic process"/>
    <property type="evidence" value="ECO:0007669"/>
    <property type="project" value="InterPro"/>
</dbReference>
<evidence type="ECO:0000259" key="10">
    <source>
        <dbReference type="Pfam" id="PF00266"/>
    </source>
</evidence>
<dbReference type="PANTHER" id="PTHR42778">
    <property type="entry name" value="2-AMINOETHYLPHOSPHONATE--PYRUVATE TRANSAMINASE"/>
    <property type="match status" value="1"/>
</dbReference>
<organism evidence="11 12">
    <name type="scientific">Halalkalibacter alkaliphilus</name>
    <dbReference type="NCBI Taxonomy" id="2917993"/>
    <lineage>
        <taxon>Bacteria</taxon>
        <taxon>Bacillati</taxon>
        <taxon>Bacillota</taxon>
        <taxon>Bacilli</taxon>
        <taxon>Bacillales</taxon>
        <taxon>Bacillaceae</taxon>
        <taxon>Halalkalibacter</taxon>
    </lineage>
</organism>
<evidence type="ECO:0000256" key="9">
    <source>
        <dbReference type="PIRSR" id="PIRSR000524-50"/>
    </source>
</evidence>
<evidence type="ECO:0000256" key="3">
    <source>
        <dbReference type="ARBA" id="ARBA00022679"/>
    </source>
</evidence>
<dbReference type="HAMAP" id="MF_01376">
    <property type="entry name" value="PhnW_aminotrans_5"/>
    <property type="match status" value="1"/>
</dbReference>
<keyword evidence="5 7" id="KW-0670">Pyruvate</keyword>
<dbReference type="AlphaFoldDB" id="A0A9X2CWC0"/>
<keyword evidence="3 7" id="KW-0808">Transferase</keyword>
<keyword evidence="2 7" id="KW-0032">Aminotransferase</keyword>
<reference evidence="11" key="1">
    <citation type="submission" date="2022-02" db="EMBL/GenBank/DDBJ databases">
        <title>Halalkalibacter sp. nov. isolated from Lonar Lake, India.</title>
        <authorList>
            <person name="Joshi A."/>
            <person name="Thite S."/>
            <person name="Lodha T."/>
        </authorList>
    </citation>
    <scope>NUCLEOTIDE SEQUENCE</scope>
    <source>
        <strain evidence="11">MEB205</strain>
    </source>
</reference>
<protein>
    <recommendedName>
        <fullName evidence="7">2-aminoethylphosphonate--pyruvate transaminase</fullName>
        <ecNumber evidence="7">2.6.1.37</ecNumber>
    </recommendedName>
    <alternativeName>
        <fullName evidence="7">2-aminoethylphosphonate aminotransferase</fullName>
    </alternativeName>
    <alternativeName>
        <fullName evidence="7">AEP transaminase</fullName>
        <shortName evidence="7">AEPT</shortName>
    </alternativeName>
</protein>
<dbReference type="RefSeq" id="WP_250098331.1">
    <property type="nucleotide sequence ID" value="NZ_JAKRYL010000029.1"/>
</dbReference>